<comment type="catalytic activity">
    <reaction evidence="1">
        <text>Hydrolyzes glycerol monoesters of long-chain fatty acids.</text>
        <dbReference type="EC" id="3.1.1.23"/>
    </reaction>
</comment>
<accession>A0A315ZFR1</accession>
<organism evidence="6 7">
    <name type="scientific">Sediminitomix flava</name>
    <dbReference type="NCBI Taxonomy" id="379075"/>
    <lineage>
        <taxon>Bacteria</taxon>
        <taxon>Pseudomonadati</taxon>
        <taxon>Bacteroidota</taxon>
        <taxon>Cytophagia</taxon>
        <taxon>Cytophagales</taxon>
        <taxon>Flammeovirgaceae</taxon>
        <taxon>Sediminitomix</taxon>
    </lineage>
</organism>
<evidence type="ECO:0000313" key="7">
    <source>
        <dbReference type="Proteomes" id="UP000245535"/>
    </source>
</evidence>
<dbReference type="GO" id="GO:0047372">
    <property type="term" value="F:monoacylglycerol lipase activity"/>
    <property type="evidence" value="ECO:0007669"/>
    <property type="project" value="UniProtKB-EC"/>
</dbReference>
<dbReference type="InterPro" id="IPR029058">
    <property type="entry name" value="AB_hydrolase_fold"/>
</dbReference>
<comment type="similarity">
    <text evidence="2">Belongs to the AB hydrolase superfamily.</text>
</comment>
<evidence type="ECO:0000313" key="6">
    <source>
        <dbReference type="EMBL" id="PWJ44426.1"/>
    </source>
</evidence>
<gene>
    <name evidence="6" type="ORF">BC781_101785</name>
</gene>
<dbReference type="PANTHER" id="PTHR11614">
    <property type="entry name" value="PHOSPHOLIPASE-RELATED"/>
    <property type="match status" value="1"/>
</dbReference>
<sequence length="281" mass="31676">MQQKEISYNTPDGQAFYAYQWSPEQKPKAVLCLVHGFGEHIHRYEHVAKFFVDHQIALVGFDLRGHGRTEGKRGIVSSYDQLMDDISFFIQQVKNEFPDSSYILYGHSMGGNLALNYLLAKSNEFEGAIITSPWLSLASPPPSFVVSIAKFIGSIFPNFTVQSKLDEEGLSRDLTVAQAYKADPYVHGVMGTQLFTGVSATGKSIIEKGANFSLPMLLMHGNHDTVTSHKSSQQLADKANENLLFKEWDEARHELHNETNQEEVMNYMLQWVEENILVKKA</sequence>
<proteinExistence type="inferred from homology"/>
<feature type="domain" description="Serine aminopeptidase S33" evidence="5">
    <location>
        <begin position="25"/>
        <end position="260"/>
    </location>
</feature>
<dbReference type="InterPro" id="IPR051044">
    <property type="entry name" value="MAG_DAG_Lipase"/>
</dbReference>
<dbReference type="EC" id="3.1.1.23" evidence="3"/>
<dbReference type="AlphaFoldDB" id="A0A315ZFR1"/>
<keyword evidence="7" id="KW-1185">Reference proteome</keyword>
<evidence type="ECO:0000256" key="2">
    <source>
        <dbReference type="ARBA" id="ARBA00008645"/>
    </source>
</evidence>
<dbReference type="FunFam" id="3.40.50.1820:FF:000117">
    <property type="entry name" value="Monoglyceride lipase, putative"/>
    <property type="match status" value="1"/>
</dbReference>
<evidence type="ECO:0000259" key="5">
    <source>
        <dbReference type="Pfam" id="PF12146"/>
    </source>
</evidence>
<keyword evidence="6" id="KW-0378">Hydrolase</keyword>
<name>A0A315ZFR1_SEDFL</name>
<dbReference type="InterPro" id="IPR022742">
    <property type="entry name" value="Hydrolase_4"/>
</dbReference>
<dbReference type="EMBL" id="QGDO01000001">
    <property type="protein sequence ID" value="PWJ44426.1"/>
    <property type="molecule type" value="Genomic_DNA"/>
</dbReference>
<dbReference type="RefSeq" id="WP_109615919.1">
    <property type="nucleotide sequence ID" value="NZ_QGDO01000001.1"/>
</dbReference>
<dbReference type="SUPFAM" id="SSF53474">
    <property type="entry name" value="alpha/beta-Hydrolases"/>
    <property type="match status" value="1"/>
</dbReference>
<comment type="caution">
    <text evidence="6">The sequence shown here is derived from an EMBL/GenBank/DDBJ whole genome shotgun (WGS) entry which is preliminary data.</text>
</comment>
<evidence type="ECO:0000256" key="1">
    <source>
        <dbReference type="ARBA" id="ARBA00001613"/>
    </source>
</evidence>
<protein>
    <recommendedName>
        <fullName evidence="4">Monoacylglycerol lipase</fullName>
        <ecNumber evidence="3">3.1.1.23</ecNumber>
    </recommendedName>
</protein>
<evidence type="ECO:0000256" key="3">
    <source>
        <dbReference type="ARBA" id="ARBA00013254"/>
    </source>
</evidence>
<evidence type="ECO:0000256" key="4">
    <source>
        <dbReference type="ARBA" id="ARBA00071261"/>
    </source>
</evidence>
<dbReference type="Gene3D" id="3.40.50.1820">
    <property type="entry name" value="alpha/beta hydrolase"/>
    <property type="match status" value="1"/>
</dbReference>
<dbReference type="Pfam" id="PF12146">
    <property type="entry name" value="Hydrolase_4"/>
    <property type="match status" value="1"/>
</dbReference>
<reference evidence="6 7" key="1">
    <citation type="submission" date="2018-03" db="EMBL/GenBank/DDBJ databases">
        <title>Genomic Encyclopedia of Archaeal and Bacterial Type Strains, Phase II (KMG-II): from individual species to whole genera.</title>
        <authorList>
            <person name="Goeker M."/>
        </authorList>
    </citation>
    <scope>NUCLEOTIDE SEQUENCE [LARGE SCALE GENOMIC DNA]</scope>
    <source>
        <strain evidence="6 7">DSM 28229</strain>
    </source>
</reference>
<dbReference type="OrthoDB" id="9780932at2"/>
<dbReference type="Proteomes" id="UP000245535">
    <property type="component" value="Unassembled WGS sequence"/>
</dbReference>